<feature type="domain" description="DOMON" evidence="10">
    <location>
        <begin position="42"/>
        <end position="159"/>
    </location>
</feature>
<evidence type="ECO:0000256" key="7">
    <source>
        <dbReference type="SAM" id="MobiDB-lite"/>
    </source>
</evidence>
<evidence type="ECO:0000256" key="5">
    <source>
        <dbReference type="ARBA" id="ARBA00022989"/>
    </source>
</evidence>
<evidence type="ECO:0000259" key="11">
    <source>
        <dbReference type="PROSITE" id="PS50939"/>
    </source>
</evidence>
<dbReference type="SMART" id="SM00665">
    <property type="entry name" value="B561"/>
    <property type="match status" value="1"/>
</dbReference>
<dbReference type="InterPro" id="IPR015920">
    <property type="entry name" value="Cellobiose_DH-like_cyt"/>
</dbReference>
<keyword evidence="13" id="KW-1185">Reference proteome</keyword>
<evidence type="ECO:0008006" key="14">
    <source>
        <dbReference type="Google" id="ProtNLM"/>
    </source>
</evidence>
<evidence type="ECO:0000256" key="1">
    <source>
        <dbReference type="ARBA" id="ARBA00004370"/>
    </source>
</evidence>
<feature type="transmembrane region" description="Helical" evidence="8">
    <location>
        <begin position="270"/>
        <end position="288"/>
    </location>
</feature>
<feature type="compositionally biased region" description="Polar residues" evidence="7">
    <location>
        <begin position="410"/>
        <end position="452"/>
    </location>
</feature>
<dbReference type="HOGENOM" id="CLU_038404_1_0_1"/>
<feature type="compositionally biased region" description="Polar residues" evidence="7">
    <location>
        <begin position="206"/>
        <end position="217"/>
    </location>
</feature>
<dbReference type="GO" id="GO:0016020">
    <property type="term" value="C:membrane"/>
    <property type="evidence" value="ECO:0007669"/>
    <property type="project" value="UniProtKB-SubCell"/>
</dbReference>
<keyword evidence="3 8" id="KW-0812">Transmembrane</keyword>
<dbReference type="Gene3D" id="1.20.120.1770">
    <property type="match status" value="1"/>
</dbReference>
<organism evidence="12 13">
    <name type="scientific">Pseudozyma hubeiensis (strain SY62)</name>
    <name type="common">Yeast</name>
    <dbReference type="NCBI Taxonomy" id="1305764"/>
    <lineage>
        <taxon>Eukaryota</taxon>
        <taxon>Fungi</taxon>
        <taxon>Dikarya</taxon>
        <taxon>Basidiomycota</taxon>
        <taxon>Ustilaginomycotina</taxon>
        <taxon>Ustilaginomycetes</taxon>
        <taxon>Ustilaginales</taxon>
        <taxon>Ustilaginaceae</taxon>
        <taxon>Pseudozyma</taxon>
    </lineage>
</organism>
<evidence type="ECO:0000256" key="9">
    <source>
        <dbReference type="SAM" id="SignalP"/>
    </source>
</evidence>
<dbReference type="PROSITE" id="PS50939">
    <property type="entry name" value="CYTOCHROME_B561"/>
    <property type="match status" value="1"/>
</dbReference>
<protein>
    <recommendedName>
        <fullName evidence="14">Cytochrome b561 domain-containing protein</fullName>
    </recommendedName>
</protein>
<evidence type="ECO:0000256" key="4">
    <source>
        <dbReference type="ARBA" id="ARBA00022982"/>
    </source>
</evidence>
<keyword evidence="5 8" id="KW-1133">Transmembrane helix</keyword>
<dbReference type="Pfam" id="PF03188">
    <property type="entry name" value="Cytochrom_B561"/>
    <property type="match status" value="1"/>
</dbReference>
<dbReference type="eggNOG" id="ENOG502S50Z">
    <property type="taxonomic scope" value="Eukaryota"/>
</dbReference>
<keyword evidence="6 8" id="KW-0472">Membrane</keyword>
<evidence type="ECO:0000256" key="8">
    <source>
        <dbReference type="SAM" id="Phobius"/>
    </source>
</evidence>
<dbReference type="PROSITE" id="PS50836">
    <property type="entry name" value="DOMON"/>
    <property type="match status" value="1"/>
</dbReference>
<dbReference type="Proteomes" id="UP000014071">
    <property type="component" value="Unassembled WGS sequence"/>
</dbReference>
<dbReference type="RefSeq" id="XP_012186374.1">
    <property type="nucleotide sequence ID" value="XM_012330984.1"/>
</dbReference>
<feature type="transmembrane region" description="Helical" evidence="8">
    <location>
        <begin position="233"/>
        <end position="258"/>
    </location>
</feature>
<feature type="transmembrane region" description="Helical" evidence="8">
    <location>
        <begin position="332"/>
        <end position="351"/>
    </location>
</feature>
<reference evidence="13" key="1">
    <citation type="journal article" date="2013" name="Genome Announc.">
        <title>Draft genome sequence of the basidiomycetous yeast-like fungus Pseudozyma hubeiensis SY62, which produces an abundant amount of the biosurfactant mannosylerythritol lipids.</title>
        <authorList>
            <person name="Konishi M."/>
            <person name="Hatada Y."/>
            <person name="Horiuchi J."/>
        </authorList>
    </citation>
    <scope>NUCLEOTIDE SEQUENCE [LARGE SCALE GENOMIC DNA]</scope>
    <source>
        <strain evidence="13">SY62</strain>
    </source>
</reference>
<feature type="compositionally biased region" description="Low complexity" evidence="7">
    <location>
        <begin position="190"/>
        <end position="205"/>
    </location>
</feature>
<evidence type="ECO:0000256" key="3">
    <source>
        <dbReference type="ARBA" id="ARBA00022692"/>
    </source>
</evidence>
<dbReference type="CDD" id="cd09630">
    <property type="entry name" value="CDH_like_cytochrome"/>
    <property type="match status" value="1"/>
</dbReference>
<feature type="transmembrane region" description="Helical" evidence="8">
    <location>
        <begin position="363"/>
        <end position="386"/>
    </location>
</feature>
<dbReference type="CDD" id="cd08760">
    <property type="entry name" value="Cyt_b561_FRRS1_like"/>
    <property type="match status" value="1"/>
</dbReference>
<proteinExistence type="predicted"/>
<evidence type="ECO:0000256" key="6">
    <source>
        <dbReference type="ARBA" id="ARBA00023136"/>
    </source>
</evidence>
<dbReference type="PANTHER" id="PTHR47797:SF3">
    <property type="entry name" value="CYTOCHROME B561 DOMAIN-CONTAINING PROTEIN"/>
    <property type="match status" value="1"/>
</dbReference>
<dbReference type="GeneID" id="24105653"/>
<evidence type="ECO:0000259" key="10">
    <source>
        <dbReference type="PROSITE" id="PS50836"/>
    </source>
</evidence>
<name>R9NWE2_PSEHS</name>
<comment type="subcellular location">
    <subcellularLocation>
        <location evidence="1">Membrane</location>
    </subcellularLocation>
</comment>
<dbReference type="PANTHER" id="PTHR47797">
    <property type="entry name" value="DEHYDROGENASE, PUTATIVE (AFU_ORTHOLOGUE AFUA_8G05805)-RELATED"/>
    <property type="match status" value="1"/>
</dbReference>
<keyword evidence="2" id="KW-0813">Transport</keyword>
<dbReference type="SMART" id="SM00664">
    <property type="entry name" value="DoH"/>
    <property type="match status" value="1"/>
</dbReference>
<dbReference type="AlphaFoldDB" id="R9NWE2"/>
<feature type="region of interest" description="Disordered" evidence="7">
    <location>
        <begin position="401"/>
        <end position="462"/>
    </location>
</feature>
<dbReference type="InterPro" id="IPR006593">
    <property type="entry name" value="Cyt_b561/ferric_Rdtase_TM"/>
</dbReference>
<feature type="chain" id="PRO_5004478073" description="Cytochrome b561 domain-containing protein" evidence="9">
    <location>
        <begin position="27"/>
        <end position="462"/>
    </location>
</feature>
<feature type="signal peptide" evidence="9">
    <location>
        <begin position="1"/>
        <end position="26"/>
    </location>
</feature>
<evidence type="ECO:0000313" key="12">
    <source>
        <dbReference type="EMBL" id="GAC92787.1"/>
    </source>
</evidence>
<dbReference type="Gene3D" id="2.60.40.1210">
    <property type="entry name" value="Cellobiose dehydrogenase, cytochrome domain"/>
    <property type="match status" value="1"/>
</dbReference>
<dbReference type="InterPro" id="IPR005018">
    <property type="entry name" value="DOMON_domain"/>
</dbReference>
<accession>R9NWE2</accession>
<evidence type="ECO:0000256" key="2">
    <source>
        <dbReference type="ARBA" id="ARBA00022448"/>
    </source>
</evidence>
<dbReference type="SUPFAM" id="SSF49344">
    <property type="entry name" value="CBD9-like"/>
    <property type="match status" value="1"/>
</dbReference>
<dbReference type="STRING" id="1305764.R9NWE2"/>
<dbReference type="Pfam" id="PF16010">
    <property type="entry name" value="CDH-cyt"/>
    <property type="match status" value="1"/>
</dbReference>
<keyword evidence="9" id="KW-0732">Signal</keyword>
<dbReference type="OrthoDB" id="19261at2759"/>
<feature type="transmembrane region" description="Helical" evidence="8">
    <location>
        <begin position="300"/>
        <end position="320"/>
    </location>
</feature>
<keyword evidence="4" id="KW-0249">Electron transport</keyword>
<feature type="domain" description="Cytochrome b561" evidence="11">
    <location>
        <begin position="191"/>
        <end position="388"/>
    </location>
</feature>
<evidence type="ECO:0000313" key="13">
    <source>
        <dbReference type="Proteomes" id="UP000014071"/>
    </source>
</evidence>
<sequence>MIGAMSKLSAVIMACLLLLLSASANAQSTDQASLFADTSCNSNVCLRAVYSPSERRMNMTMSANGGGAPMGWYAVGTGSRMDGSNMMIGWVDTTGKVVMSQRTASGHSNPSTSITALAATMEPAHSFSNSSGTVWAWSFPMSGSETAPSASTPFIWAVNKQNNPDSSTSASIRRHTAYGSMTLDLTKPYTSSSSSSTGSNTGTNTPVTPATNGGNTEDQNRSHRVLNRNNRLIIAHMVMMIVAWFILVPAAILIGRYGRTFFTWFPAHRGIQIAAFVFVLIGMVLIIVEVGSGTHFDSTHAKAGLAIFIIMFVQMLLGAVGHKTKRFNVSRIVHVVIGLGVTVAAIWNATAGLHLWDWGVPRWASWILWIWAALLFVAYLAGLALLPRDLREWREKSANTRGEKQEYLGLQNNASPGASTHQHSPGEQPTSPTAWANPPLQQAPSRAYQSYAHQPHAPSGGI</sequence>
<gene>
    <name evidence="12" type="ORF">PHSY_000343</name>
</gene>
<dbReference type="EMBL" id="DF238768">
    <property type="protein sequence ID" value="GAC92787.1"/>
    <property type="molecule type" value="Genomic_DNA"/>
</dbReference>
<feature type="region of interest" description="Disordered" evidence="7">
    <location>
        <begin position="188"/>
        <end position="222"/>
    </location>
</feature>